<keyword evidence="3" id="KW-0969">Cilium</keyword>
<gene>
    <name evidence="3" type="ORF">G5B91_23000</name>
</gene>
<name>A0A6G6J0J7_PSENT</name>
<dbReference type="PANTHER" id="PTHR37533:SF2">
    <property type="entry name" value="FLAGELLAR HOOK-LENGTH CONTROL PROTEIN"/>
    <property type="match status" value="1"/>
</dbReference>
<dbReference type="InterPro" id="IPR021136">
    <property type="entry name" value="Flagellar_hook_control-like_C"/>
</dbReference>
<feature type="compositionally biased region" description="Polar residues" evidence="1">
    <location>
        <begin position="145"/>
        <end position="154"/>
    </location>
</feature>
<protein>
    <submittedName>
        <fullName evidence="3">Flagellar hook-length control protein FliK</fullName>
    </submittedName>
</protein>
<dbReference type="RefSeq" id="WP_038803630.1">
    <property type="nucleotide sequence ID" value="NZ_CP049140.1"/>
</dbReference>
<dbReference type="Gene3D" id="3.30.750.140">
    <property type="match status" value="1"/>
</dbReference>
<evidence type="ECO:0000313" key="3">
    <source>
        <dbReference type="EMBL" id="QIE88976.1"/>
    </source>
</evidence>
<dbReference type="Pfam" id="PF02120">
    <property type="entry name" value="Flg_hook"/>
    <property type="match status" value="1"/>
</dbReference>
<proteinExistence type="predicted"/>
<feature type="compositionally biased region" description="Low complexity" evidence="1">
    <location>
        <begin position="379"/>
        <end position="391"/>
    </location>
</feature>
<keyword evidence="3" id="KW-0966">Cell projection</keyword>
<evidence type="ECO:0000259" key="2">
    <source>
        <dbReference type="Pfam" id="PF02120"/>
    </source>
</evidence>
<evidence type="ECO:0000256" key="1">
    <source>
        <dbReference type="SAM" id="MobiDB-lite"/>
    </source>
</evidence>
<feature type="domain" description="Flagellar hook-length control protein-like C-terminal" evidence="2">
    <location>
        <begin position="304"/>
        <end position="384"/>
    </location>
</feature>
<feature type="region of interest" description="Disordered" evidence="1">
    <location>
        <begin position="379"/>
        <end position="421"/>
    </location>
</feature>
<reference evidence="3 4" key="1">
    <citation type="submission" date="2020-02" db="EMBL/GenBank/DDBJ databases">
        <title>Integrative conjugative elements (ICEs) and plasmids drive adaptation of Pseudomonas nitroreducens strain HBP1 to wastewater environment.</title>
        <authorList>
            <person name="Sentchilo V."/>
            <person name="Carraro N."/>
            <person name="Bertelli C."/>
            <person name="van der Meer J.R."/>
        </authorList>
    </citation>
    <scope>NUCLEOTIDE SEQUENCE [LARGE SCALE GENOMIC DNA]</scope>
    <source>
        <strain evidence="3 4">HBP1</strain>
    </source>
</reference>
<feature type="compositionally biased region" description="Basic and acidic residues" evidence="1">
    <location>
        <begin position="43"/>
        <end position="75"/>
    </location>
</feature>
<accession>A0A6G6J0J7</accession>
<feature type="compositionally biased region" description="Low complexity" evidence="1">
    <location>
        <begin position="76"/>
        <end position="88"/>
    </location>
</feature>
<feature type="region of interest" description="Disordered" evidence="1">
    <location>
        <begin position="1"/>
        <end position="160"/>
    </location>
</feature>
<keyword evidence="3" id="KW-0282">Flagellum</keyword>
<organism evidence="3 4">
    <name type="scientific">Pseudomonas nitroreducens</name>
    <dbReference type="NCBI Taxonomy" id="46680"/>
    <lineage>
        <taxon>Bacteria</taxon>
        <taxon>Pseudomonadati</taxon>
        <taxon>Pseudomonadota</taxon>
        <taxon>Gammaproteobacteria</taxon>
        <taxon>Pseudomonadales</taxon>
        <taxon>Pseudomonadaceae</taxon>
        <taxon>Pseudomonas</taxon>
    </lineage>
</organism>
<dbReference type="EMBL" id="CP049140">
    <property type="protein sequence ID" value="QIE88976.1"/>
    <property type="molecule type" value="Genomic_DNA"/>
</dbReference>
<evidence type="ECO:0000313" key="4">
    <source>
        <dbReference type="Proteomes" id="UP000501063"/>
    </source>
</evidence>
<dbReference type="InterPro" id="IPR038610">
    <property type="entry name" value="FliK-like_C_sf"/>
</dbReference>
<dbReference type="InterPro" id="IPR052563">
    <property type="entry name" value="FliK"/>
</dbReference>
<sequence length="435" mass="45560">MAVAPDMLLTSTPDTRPKAALSKSAQNSSNSSNDKGSSFADVYAKEQRPAASERPDKPVKAKTDKPRDTADKGTASKDSAAPAAADQPKVAEDGKALPADGASKAQDSTAADTEAKTDATLDPLLMLGMTGQLPEPEAPPLVVSSGASQLTDASSDGDLQKLNEIPGVSLALGLGGEDQAPQVQQTQLAGHLVAKADGKANVDAKNDLSAALAALNPGSAAKGGEAKLAEGALKDAPDLTQQLADVQTDAKPEMPRNETFAARLESLTQALNTPQAMTTRPVNPLVPGQAVSMQQNGWTDQVVDRVMWMSSQNLKSAEIQMDPADLGRLEVRIHMTADQTQVNFVSANAGVREALDSQQHRLREMFSQQGMGQLDVNVSDQSARGWQQQQQGDERGGSRRVAGSDSGDDEPMISGVSEIRPASTAQGRGLVDYYA</sequence>
<dbReference type="AlphaFoldDB" id="A0A6G6J0J7"/>
<feature type="compositionally biased region" description="Low complexity" evidence="1">
    <location>
        <begin position="18"/>
        <end position="38"/>
    </location>
</feature>
<dbReference type="KEGG" id="pnt:G5B91_23000"/>
<dbReference type="PANTHER" id="PTHR37533">
    <property type="entry name" value="FLAGELLAR HOOK-LENGTH CONTROL PROTEIN"/>
    <property type="match status" value="1"/>
</dbReference>
<dbReference type="Proteomes" id="UP000501063">
    <property type="component" value="Chromosome"/>
</dbReference>
<dbReference type="CDD" id="cd17470">
    <property type="entry name" value="T3SS_Flik_C"/>
    <property type="match status" value="1"/>
</dbReference>